<evidence type="ECO:0000313" key="4">
    <source>
        <dbReference type="Proteomes" id="UP000217250"/>
    </source>
</evidence>
<evidence type="ECO:0000313" key="3">
    <source>
        <dbReference type="EMBL" id="MEB3039376.1"/>
    </source>
</evidence>
<dbReference type="EMBL" id="CP022386">
    <property type="protein sequence ID" value="ATA85720.1"/>
    <property type="molecule type" value="Genomic_DNA"/>
</dbReference>
<evidence type="ECO:0000256" key="1">
    <source>
        <dbReference type="SAM" id="Phobius"/>
    </source>
</evidence>
<proteinExistence type="predicted"/>
<gene>
    <name evidence="2" type="ORF">CGC50_00250</name>
    <name evidence="3" type="ORF">VJJ49_01540</name>
</gene>
<organism evidence="2 4">
    <name type="scientific">Capnocytophaga gingivalis</name>
    <dbReference type="NCBI Taxonomy" id="1017"/>
    <lineage>
        <taxon>Bacteria</taxon>
        <taxon>Pseudomonadati</taxon>
        <taxon>Bacteroidota</taxon>
        <taxon>Flavobacteriia</taxon>
        <taxon>Flavobacteriales</taxon>
        <taxon>Flavobacteriaceae</taxon>
        <taxon>Capnocytophaga</taxon>
    </lineage>
</organism>
<dbReference type="RefSeq" id="WP_095909216.1">
    <property type="nucleotide sequence ID" value="NZ_CP022386.1"/>
</dbReference>
<dbReference type="Proteomes" id="UP001324270">
    <property type="component" value="Unassembled WGS sequence"/>
</dbReference>
<dbReference type="InterPro" id="IPR037104">
    <property type="entry name" value="Annexin_sf"/>
</dbReference>
<name>A0A250FKS5_9FLAO</name>
<dbReference type="Proteomes" id="UP000217250">
    <property type="component" value="Chromosome"/>
</dbReference>
<keyword evidence="5" id="KW-1185">Reference proteome</keyword>
<sequence length="174" mass="18980">MPRKKTTALKGVATTVAATSVGKYLDNHPEAIEAAGRKAKTAVNVGLVLISFTVISIGGALFYNLYWKNRFRKMDYDPNQKPATISAGLAKSKADMIYRALHGIGANYNTVYNALRGMGHNNYVAIYNAFGKRTPATSFSMGNKNDMDLSQWLQDQFSGDKLAALRAQVGSAFF</sequence>
<feature type="transmembrane region" description="Helical" evidence="1">
    <location>
        <begin position="42"/>
        <end position="66"/>
    </location>
</feature>
<accession>A0A250FKS5</accession>
<reference evidence="3 5" key="3">
    <citation type="submission" date="2023-12" db="EMBL/GenBank/DDBJ databases">
        <title>Genomic sequences of Capnocytophaga and Parvimonas strains.</title>
        <authorList>
            <person name="Watt R.M."/>
            <person name="Wang M."/>
            <person name="Yang T."/>
            <person name="Tong W.M."/>
        </authorList>
    </citation>
    <scope>NUCLEOTIDE SEQUENCE [LARGE SCALE GENOMIC DNA]</scope>
    <source>
        <strain evidence="3 5">CCUG 13156</strain>
    </source>
</reference>
<dbReference type="GO" id="GO:0005509">
    <property type="term" value="F:calcium ion binding"/>
    <property type="evidence" value="ECO:0007669"/>
    <property type="project" value="InterPro"/>
</dbReference>
<dbReference type="OrthoDB" id="1150545at2"/>
<dbReference type="EMBL" id="JAYKBV010000002">
    <property type="protein sequence ID" value="MEB3039376.1"/>
    <property type="molecule type" value="Genomic_DNA"/>
</dbReference>
<dbReference type="GeneID" id="84806997"/>
<dbReference type="SUPFAM" id="SSF47874">
    <property type="entry name" value="Annexin"/>
    <property type="match status" value="1"/>
</dbReference>
<keyword evidence="1" id="KW-0812">Transmembrane</keyword>
<reference evidence="2" key="1">
    <citation type="journal article" date="2017" name="Genome Announc.">
        <title>Twelve Complete Reference Genomes of Clinical Isolates in the Capnocytophaga Genus.</title>
        <authorList>
            <person name="Villarma A."/>
            <person name="Gulvik C.A."/>
            <person name="Rowe L.A."/>
            <person name="Sheth M."/>
            <person name="Juieng P."/>
            <person name="Nicholson A.C."/>
            <person name="Loparev V.N."/>
            <person name="McQuiston J.R."/>
        </authorList>
    </citation>
    <scope>NUCLEOTIDE SEQUENCE</scope>
    <source>
        <strain evidence="2">H1496</strain>
    </source>
</reference>
<keyword evidence="1" id="KW-0472">Membrane</keyword>
<dbReference type="KEGG" id="cgh:CGC50_00250"/>
<reference evidence="4" key="2">
    <citation type="submission" date="2017-06" db="EMBL/GenBank/DDBJ databases">
        <title>Capnocytophaga spp. assemblies.</title>
        <authorList>
            <person name="Gulvik C.A."/>
        </authorList>
    </citation>
    <scope>NUCLEOTIDE SEQUENCE [LARGE SCALE GENOMIC DNA]</scope>
    <source>
        <strain evidence="4">H1496</strain>
    </source>
</reference>
<dbReference type="GO" id="GO:0005544">
    <property type="term" value="F:calcium-dependent phospholipid binding"/>
    <property type="evidence" value="ECO:0007669"/>
    <property type="project" value="InterPro"/>
</dbReference>
<dbReference type="AlphaFoldDB" id="A0A250FKS5"/>
<keyword evidence="1" id="KW-1133">Transmembrane helix</keyword>
<evidence type="ECO:0000313" key="2">
    <source>
        <dbReference type="EMBL" id="ATA85720.1"/>
    </source>
</evidence>
<evidence type="ECO:0000313" key="5">
    <source>
        <dbReference type="Proteomes" id="UP001324270"/>
    </source>
</evidence>
<protein>
    <submittedName>
        <fullName evidence="2">Uncharacterized protein</fullName>
    </submittedName>
</protein>